<dbReference type="GO" id="GO:0003677">
    <property type="term" value="F:DNA binding"/>
    <property type="evidence" value="ECO:0007669"/>
    <property type="project" value="InterPro"/>
</dbReference>
<dbReference type="PROSITE" id="PS00092">
    <property type="entry name" value="N6_MTASE"/>
    <property type="match status" value="1"/>
</dbReference>
<dbReference type="EC" id="2.1.1.72" evidence="2"/>
<evidence type="ECO:0000256" key="3">
    <source>
        <dbReference type="ARBA" id="ARBA00022603"/>
    </source>
</evidence>
<evidence type="ECO:0000259" key="7">
    <source>
        <dbReference type="Pfam" id="PF01555"/>
    </source>
</evidence>
<dbReference type="GO" id="GO:0008170">
    <property type="term" value="F:N-methyltransferase activity"/>
    <property type="evidence" value="ECO:0007669"/>
    <property type="project" value="InterPro"/>
</dbReference>
<keyword evidence="3 8" id="KW-0489">Methyltransferase</keyword>
<dbReference type="GO" id="GO:0032259">
    <property type="term" value="P:methylation"/>
    <property type="evidence" value="ECO:0007669"/>
    <property type="project" value="UniProtKB-KW"/>
</dbReference>
<dbReference type="SUPFAM" id="SSF53335">
    <property type="entry name" value="S-adenosyl-L-methionine-dependent methyltransferases"/>
    <property type="match status" value="1"/>
</dbReference>
<dbReference type="Proteomes" id="UP000321192">
    <property type="component" value="Unassembled WGS sequence"/>
</dbReference>
<gene>
    <name evidence="8" type="ORF">E6Q80_06130</name>
</gene>
<dbReference type="EMBL" id="SSFD01000085">
    <property type="protein sequence ID" value="TXH87546.1"/>
    <property type="molecule type" value="Genomic_DNA"/>
</dbReference>
<proteinExistence type="inferred from homology"/>
<evidence type="ECO:0000256" key="1">
    <source>
        <dbReference type="ARBA" id="ARBA00006594"/>
    </source>
</evidence>
<evidence type="ECO:0000256" key="4">
    <source>
        <dbReference type="ARBA" id="ARBA00022679"/>
    </source>
</evidence>
<evidence type="ECO:0000313" key="9">
    <source>
        <dbReference type="Proteomes" id="UP000321192"/>
    </source>
</evidence>
<feature type="domain" description="DNA methylase N-4/N-6" evidence="7">
    <location>
        <begin position="86"/>
        <end position="457"/>
    </location>
</feature>
<sequence>MDYTRLTREQLIAHLEERDESERGGIRLTYKGQTPPWRIARRVRPRRQKIEVDLCVGDEADQDCNLIVEGENLQAMVSLYKYRGQVDLILTDPPYNTGRDFRYNDKWDEDPNDPDLGRLVADEDGSKHSKWLRFMEPRIWMMREMLRPNGVLAICIDHRELFRLGMLLDGIFGEDNRIAVINWQKTYSPKNNVGKKAHVSTSTEYVLVYAKSVEAAKTQLLPRSETMNARYGSPDDDPELWTPGDLTGRGASTHWGQVYGVQSPFTGEIMWPSEGRCWAIERKTLKSMLEKWGCKYVSKDFGDGKAPCLVINGSLEKAKAAAENVLKKGNWPIGYWRDNGLGAFRQKVYLKEVRNGVVPTTFWGNEDFDAPDALGAMSWSHEQSGHSQSGINELSAIVGKGHGFETVKPMKLFKKVIQIWCPRDGVVLDPFAGSGTAAHAVLALNEESAASRRFVLIEQGRPNKRDDYARTLTAVRVSRAISGERVAKDGTVGLTADPLPGGYRFSRLSHLVDSDAVLALEREEMIDLLVTSHWDQSDRSSFLRRLPAATERHLFGVDGSRRGYFLVWDGPEGANRLNRVVFKEIVAEAKQHDLKPPYHVYARLNSYDGPNVEFYQIPDRILEKLGVNTTVEPFGVDIQSGELPREQYSAS</sequence>
<dbReference type="AlphaFoldDB" id="A0A5C7SWV6"/>
<evidence type="ECO:0000313" key="8">
    <source>
        <dbReference type="EMBL" id="TXH87546.1"/>
    </source>
</evidence>
<protein>
    <recommendedName>
        <fullName evidence="2">site-specific DNA-methyltransferase (adenine-specific)</fullName>
        <ecNumber evidence="2">2.1.1.72</ecNumber>
    </recommendedName>
</protein>
<accession>A0A5C7SWV6</accession>
<comment type="catalytic activity">
    <reaction evidence="6">
        <text>a 2'-deoxyadenosine in DNA + S-adenosyl-L-methionine = an N(6)-methyl-2'-deoxyadenosine in DNA + S-adenosyl-L-homocysteine + H(+)</text>
        <dbReference type="Rhea" id="RHEA:15197"/>
        <dbReference type="Rhea" id="RHEA-COMP:12418"/>
        <dbReference type="Rhea" id="RHEA-COMP:12419"/>
        <dbReference type="ChEBI" id="CHEBI:15378"/>
        <dbReference type="ChEBI" id="CHEBI:57856"/>
        <dbReference type="ChEBI" id="CHEBI:59789"/>
        <dbReference type="ChEBI" id="CHEBI:90615"/>
        <dbReference type="ChEBI" id="CHEBI:90616"/>
        <dbReference type="EC" id="2.1.1.72"/>
    </reaction>
</comment>
<dbReference type="InterPro" id="IPR002052">
    <property type="entry name" value="DNA_methylase_N6_adenine_CS"/>
</dbReference>
<organism evidence="8 9">
    <name type="scientific">Thauera aminoaromatica</name>
    <dbReference type="NCBI Taxonomy" id="164330"/>
    <lineage>
        <taxon>Bacteria</taxon>
        <taxon>Pseudomonadati</taxon>
        <taxon>Pseudomonadota</taxon>
        <taxon>Betaproteobacteria</taxon>
        <taxon>Rhodocyclales</taxon>
        <taxon>Zoogloeaceae</taxon>
        <taxon>Thauera</taxon>
    </lineage>
</organism>
<reference evidence="8 9" key="1">
    <citation type="submission" date="2018-09" db="EMBL/GenBank/DDBJ databases">
        <title>Metagenome Assembled Genomes from an Advanced Water Purification Facility.</title>
        <authorList>
            <person name="Stamps B.W."/>
            <person name="Spear J.R."/>
        </authorList>
    </citation>
    <scope>NUCLEOTIDE SEQUENCE [LARGE SCALE GENOMIC DNA]</scope>
    <source>
        <strain evidence="8">Bin_27_1</strain>
    </source>
</reference>
<keyword evidence="5" id="KW-0949">S-adenosyl-L-methionine</keyword>
<keyword evidence="4 8" id="KW-0808">Transferase</keyword>
<dbReference type="Pfam" id="PF01555">
    <property type="entry name" value="N6_N4_Mtase"/>
    <property type="match status" value="1"/>
</dbReference>
<dbReference type="InterPro" id="IPR002295">
    <property type="entry name" value="N4/N6-MTase_EcoPI_Mod-like"/>
</dbReference>
<comment type="caution">
    <text evidence="8">The sequence shown here is derived from an EMBL/GenBank/DDBJ whole genome shotgun (WGS) entry which is preliminary data.</text>
</comment>
<dbReference type="RefSeq" id="WP_151720902.1">
    <property type="nucleotide sequence ID" value="NZ_SSFD01000085.1"/>
</dbReference>
<evidence type="ECO:0000256" key="2">
    <source>
        <dbReference type="ARBA" id="ARBA00011900"/>
    </source>
</evidence>
<name>A0A5C7SWV6_THASP</name>
<dbReference type="InterPro" id="IPR029063">
    <property type="entry name" value="SAM-dependent_MTases_sf"/>
</dbReference>
<evidence type="ECO:0000256" key="6">
    <source>
        <dbReference type="ARBA" id="ARBA00047942"/>
    </source>
</evidence>
<dbReference type="GO" id="GO:0009007">
    <property type="term" value="F:site-specific DNA-methyltransferase (adenine-specific) activity"/>
    <property type="evidence" value="ECO:0007669"/>
    <property type="project" value="UniProtKB-EC"/>
</dbReference>
<dbReference type="InterPro" id="IPR002941">
    <property type="entry name" value="DNA_methylase_N4/N6"/>
</dbReference>
<evidence type="ECO:0000256" key="5">
    <source>
        <dbReference type="ARBA" id="ARBA00022691"/>
    </source>
</evidence>
<dbReference type="PRINTS" id="PR00506">
    <property type="entry name" value="D21N6MTFRASE"/>
</dbReference>
<dbReference type="Gene3D" id="3.40.50.150">
    <property type="entry name" value="Vaccinia Virus protein VP39"/>
    <property type="match status" value="1"/>
</dbReference>
<comment type="similarity">
    <text evidence="1">Belongs to the N(4)/N(6)-methyltransferase family.</text>
</comment>